<dbReference type="SUPFAM" id="SSF88659">
    <property type="entry name" value="Sigma3 and sigma4 domains of RNA polymerase sigma factors"/>
    <property type="match status" value="1"/>
</dbReference>
<dbReference type="GO" id="GO:0006352">
    <property type="term" value="P:DNA-templated transcription initiation"/>
    <property type="evidence" value="ECO:0007669"/>
    <property type="project" value="InterPro"/>
</dbReference>
<dbReference type="Pfam" id="PF04542">
    <property type="entry name" value="Sigma70_r2"/>
    <property type="match status" value="1"/>
</dbReference>
<evidence type="ECO:0000313" key="10">
    <source>
        <dbReference type="Proteomes" id="UP000019494"/>
    </source>
</evidence>
<reference evidence="10" key="1">
    <citation type="submission" date="2013-08" db="EMBL/GenBank/DDBJ databases">
        <title>Intrasporangium oryzae NRRL B-24470.</title>
        <authorList>
            <person name="Liu H."/>
            <person name="Wang G."/>
        </authorList>
    </citation>
    <scope>NUCLEOTIDE SEQUENCE [LARGE SCALE GENOMIC DNA]</scope>
    <source>
        <strain evidence="10">Q5-1</strain>
    </source>
</reference>
<accession>W9GIP6</accession>
<gene>
    <name evidence="9" type="ORF">N864_18660</name>
</gene>
<dbReference type="EMBL" id="AWQS01000473">
    <property type="protein sequence ID" value="EWT03774.1"/>
    <property type="molecule type" value="Genomic_DNA"/>
</dbReference>
<keyword evidence="5" id="KW-0804">Transcription</keyword>
<dbReference type="InterPro" id="IPR007627">
    <property type="entry name" value="RNA_pol_sigma70_r2"/>
</dbReference>
<keyword evidence="10" id="KW-1185">Reference proteome</keyword>
<dbReference type="Gene3D" id="1.10.1740.10">
    <property type="match status" value="1"/>
</dbReference>
<comment type="caution">
    <text evidence="9">The sequence shown here is derived from an EMBL/GenBank/DDBJ whole genome shotgun (WGS) entry which is preliminary data.</text>
</comment>
<feature type="compositionally biased region" description="Low complexity" evidence="6">
    <location>
        <begin position="285"/>
        <end position="304"/>
    </location>
</feature>
<dbReference type="GO" id="GO:0016987">
    <property type="term" value="F:sigma factor activity"/>
    <property type="evidence" value="ECO:0007669"/>
    <property type="project" value="UniProtKB-KW"/>
</dbReference>
<feature type="domain" description="Putative zinc-finger" evidence="8">
    <location>
        <begin position="204"/>
        <end position="236"/>
    </location>
</feature>
<keyword evidence="3" id="KW-0731">Sigma factor</keyword>
<feature type="region of interest" description="Disordered" evidence="6">
    <location>
        <begin position="376"/>
        <end position="412"/>
    </location>
</feature>
<evidence type="ECO:0000313" key="9">
    <source>
        <dbReference type="EMBL" id="EWT03774.1"/>
    </source>
</evidence>
<dbReference type="PANTHER" id="PTHR43133:SF8">
    <property type="entry name" value="RNA POLYMERASE SIGMA FACTOR HI_1459-RELATED"/>
    <property type="match status" value="1"/>
</dbReference>
<dbReference type="Pfam" id="PF13490">
    <property type="entry name" value="zf-HC2"/>
    <property type="match status" value="1"/>
</dbReference>
<name>W9GIP6_9MICO</name>
<feature type="compositionally biased region" description="Gly residues" evidence="6">
    <location>
        <begin position="305"/>
        <end position="325"/>
    </location>
</feature>
<feature type="domain" description="RNA polymerase sigma-70 region 2" evidence="7">
    <location>
        <begin position="36"/>
        <end position="101"/>
    </location>
</feature>
<proteinExistence type="inferred from homology"/>
<evidence type="ECO:0000256" key="1">
    <source>
        <dbReference type="ARBA" id="ARBA00010641"/>
    </source>
</evidence>
<organism evidence="9 10">
    <name type="scientific">Intrasporangium chromatireducens Q5-1</name>
    <dbReference type="NCBI Taxonomy" id="584657"/>
    <lineage>
        <taxon>Bacteria</taxon>
        <taxon>Bacillati</taxon>
        <taxon>Actinomycetota</taxon>
        <taxon>Actinomycetes</taxon>
        <taxon>Micrococcales</taxon>
        <taxon>Intrasporangiaceae</taxon>
        <taxon>Intrasporangium</taxon>
    </lineage>
</organism>
<sequence>MSVDVTLWSSEAWSSAADVQLLAEARSGSAEAYGELWRRHLPAAYAVASRHRGRSSAEDIVAEASARVLSLIQDGKGPEENFRSYFLSTVRTVAVDNARRDLRVVPAESDDLEALTDPVLEDFPGDGIDADLVREAFAGLSERDRRVLWHTTVEGEAPRTLAPVLGMTANAVSASAMRAREALRAHYLDAHAARQARSADSDECRWTIDHLGAHVRGRLPKRQAERVRRHLEQCPHAATVAGELTDINAGFPALLVPLILLGGLSTPGFVSAGALAGLSAGAVSAGSPAPAGSAGPAAGEASETGPGGASAGASPNGGSGSGSAGGSSASQTVVLGQQVAAVASSVAAAIVIGAGVVGASPGGAHGPGATPVAIATPTTSTTTGGAPPPSQAGVAAGMRGPATAAGTPATGP</sequence>
<dbReference type="AlphaFoldDB" id="W9GIP6"/>
<dbReference type="InterPro" id="IPR014284">
    <property type="entry name" value="RNA_pol_sigma-70_dom"/>
</dbReference>
<comment type="similarity">
    <text evidence="1">Belongs to the sigma-70 factor family. ECF subfamily.</text>
</comment>
<protein>
    <recommendedName>
        <fullName evidence="11">RNA polymerase sigma-70 region 2 domain-containing protein</fullName>
    </recommendedName>
</protein>
<dbReference type="Proteomes" id="UP000019494">
    <property type="component" value="Unassembled WGS sequence"/>
</dbReference>
<dbReference type="PANTHER" id="PTHR43133">
    <property type="entry name" value="RNA POLYMERASE ECF-TYPE SIGMA FACTO"/>
    <property type="match status" value="1"/>
</dbReference>
<keyword evidence="2" id="KW-0805">Transcription regulation</keyword>
<evidence type="ECO:0000256" key="4">
    <source>
        <dbReference type="ARBA" id="ARBA00023125"/>
    </source>
</evidence>
<evidence type="ECO:0000256" key="2">
    <source>
        <dbReference type="ARBA" id="ARBA00023015"/>
    </source>
</evidence>
<dbReference type="InterPro" id="IPR039425">
    <property type="entry name" value="RNA_pol_sigma-70-like"/>
</dbReference>
<dbReference type="InterPro" id="IPR013325">
    <property type="entry name" value="RNA_pol_sigma_r2"/>
</dbReference>
<feature type="non-terminal residue" evidence="9">
    <location>
        <position position="412"/>
    </location>
</feature>
<dbReference type="RefSeq" id="WP_162164568.1">
    <property type="nucleotide sequence ID" value="NZ_AWQS01000473.1"/>
</dbReference>
<feature type="region of interest" description="Disordered" evidence="6">
    <location>
        <begin position="285"/>
        <end position="329"/>
    </location>
</feature>
<dbReference type="InterPro" id="IPR027383">
    <property type="entry name" value="Znf_put"/>
</dbReference>
<evidence type="ECO:0000256" key="3">
    <source>
        <dbReference type="ARBA" id="ARBA00023082"/>
    </source>
</evidence>
<evidence type="ECO:0000256" key="5">
    <source>
        <dbReference type="ARBA" id="ARBA00023163"/>
    </source>
</evidence>
<evidence type="ECO:0008006" key="11">
    <source>
        <dbReference type="Google" id="ProtNLM"/>
    </source>
</evidence>
<dbReference type="NCBIfam" id="TIGR02937">
    <property type="entry name" value="sigma70-ECF"/>
    <property type="match status" value="1"/>
</dbReference>
<dbReference type="OrthoDB" id="4990598at2"/>
<dbReference type="InterPro" id="IPR036388">
    <property type="entry name" value="WH-like_DNA-bd_sf"/>
</dbReference>
<dbReference type="GO" id="GO:0003677">
    <property type="term" value="F:DNA binding"/>
    <property type="evidence" value="ECO:0007669"/>
    <property type="project" value="UniProtKB-KW"/>
</dbReference>
<evidence type="ECO:0000259" key="8">
    <source>
        <dbReference type="Pfam" id="PF13490"/>
    </source>
</evidence>
<evidence type="ECO:0000259" key="7">
    <source>
        <dbReference type="Pfam" id="PF04542"/>
    </source>
</evidence>
<dbReference type="InterPro" id="IPR013324">
    <property type="entry name" value="RNA_pol_sigma_r3/r4-like"/>
</dbReference>
<keyword evidence="4" id="KW-0238">DNA-binding</keyword>
<dbReference type="SUPFAM" id="SSF88946">
    <property type="entry name" value="Sigma2 domain of RNA polymerase sigma factors"/>
    <property type="match status" value="1"/>
</dbReference>
<dbReference type="Gene3D" id="1.10.10.10">
    <property type="entry name" value="Winged helix-like DNA-binding domain superfamily/Winged helix DNA-binding domain"/>
    <property type="match status" value="1"/>
</dbReference>
<evidence type="ECO:0000256" key="6">
    <source>
        <dbReference type="SAM" id="MobiDB-lite"/>
    </source>
</evidence>